<dbReference type="GO" id="GO:0006412">
    <property type="term" value="P:translation"/>
    <property type="evidence" value="ECO:0007669"/>
    <property type="project" value="UniProtKB-UniRule"/>
</dbReference>
<dbReference type="EC" id="6.3.5.-" evidence="1"/>
<comment type="function">
    <text evidence="1">Allows the formation of correctly charged Asn-tRNA(Asn) or Gln-tRNA(Gln) through the transamidation of misacylated Asp-tRNA(Asn) or Glu-tRNA(Gln) in organisms which lack either or both of asparaginyl-tRNA or glutaminyl-tRNA synthetases. The reaction takes place in the presence of glutamine and ATP through an activated phospho-Asp-tRNA(Asn) or phospho-Glu-tRNA(Gln).</text>
</comment>
<dbReference type="GO" id="GO:0006450">
    <property type="term" value="P:regulation of translational fidelity"/>
    <property type="evidence" value="ECO:0007669"/>
    <property type="project" value="InterPro"/>
</dbReference>
<reference evidence="2" key="1">
    <citation type="submission" date="2020-10" db="EMBL/GenBank/DDBJ databases">
        <title>Microbiome of the Black Sea water column analyzed by genome centric metagenomics.</title>
        <authorList>
            <person name="Cabello-Yeves P.J."/>
            <person name="Callieri C."/>
            <person name="Picazo A."/>
            <person name="Mehrshad M."/>
            <person name="Haro-Moreno J.M."/>
            <person name="Roda-Garcia J."/>
            <person name="Dzembekova N."/>
            <person name="Slabakova V."/>
            <person name="Slabakova N."/>
            <person name="Moncheva S."/>
            <person name="Rodriguez-Valera F."/>
        </authorList>
    </citation>
    <scope>NUCLEOTIDE SEQUENCE</scope>
    <source>
        <strain evidence="2">BS307-5m-G49</strain>
    </source>
</reference>
<sequence>MKITEQDLKNISLLSKIKIDEETSDFLIKDLESILTMVNKMDELDTSKINPLTHPIDNTQNLREDIEKKDIEREKLQELSKEKDSGFYLTPKVIE</sequence>
<keyword evidence="1" id="KW-0436">Ligase</keyword>
<keyword evidence="1" id="KW-0067">ATP-binding</keyword>
<comment type="caution">
    <text evidence="2">The sequence shown here is derived from an EMBL/GenBank/DDBJ whole genome shotgun (WGS) entry which is preliminary data.</text>
</comment>
<dbReference type="Gene3D" id="1.10.20.60">
    <property type="entry name" value="Glu-tRNAGln amidotransferase C subunit, N-terminal domain"/>
    <property type="match status" value="1"/>
</dbReference>
<comment type="subunit">
    <text evidence="1">Heterotrimer of A, B and C subunits.</text>
</comment>
<evidence type="ECO:0000256" key="1">
    <source>
        <dbReference type="HAMAP-Rule" id="MF_00122"/>
    </source>
</evidence>
<dbReference type="NCBIfam" id="TIGR00135">
    <property type="entry name" value="gatC"/>
    <property type="match status" value="1"/>
</dbReference>
<dbReference type="InterPro" id="IPR036113">
    <property type="entry name" value="Asp/Glu-ADT_sf_sub_c"/>
</dbReference>
<comment type="catalytic activity">
    <reaction evidence="1">
        <text>L-glutamyl-tRNA(Gln) + L-glutamine + ATP + H2O = L-glutaminyl-tRNA(Gln) + L-glutamate + ADP + phosphate + H(+)</text>
        <dbReference type="Rhea" id="RHEA:17521"/>
        <dbReference type="Rhea" id="RHEA-COMP:9681"/>
        <dbReference type="Rhea" id="RHEA-COMP:9684"/>
        <dbReference type="ChEBI" id="CHEBI:15377"/>
        <dbReference type="ChEBI" id="CHEBI:15378"/>
        <dbReference type="ChEBI" id="CHEBI:29985"/>
        <dbReference type="ChEBI" id="CHEBI:30616"/>
        <dbReference type="ChEBI" id="CHEBI:43474"/>
        <dbReference type="ChEBI" id="CHEBI:58359"/>
        <dbReference type="ChEBI" id="CHEBI:78520"/>
        <dbReference type="ChEBI" id="CHEBI:78521"/>
        <dbReference type="ChEBI" id="CHEBI:456216"/>
    </reaction>
</comment>
<name>A0A937HYZ7_9GAMM</name>
<protein>
    <recommendedName>
        <fullName evidence="1">Aspartyl/glutamyl-tRNA(Asn/Gln) amidotransferase subunit C</fullName>
        <shortName evidence="1">Asp/Glu-ADT subunit C</shortName>
        <ecNumber evidence="1">6.3.5.-</ecNumber>
    </recommendedName>
</protein>
<proteinExistence type="inferred from homology"/>
<organism evidence="2 3">
    <name type="scientific">SAR86 cluster bacterium</name>
    <dbReference type="NCBI Taxonomy" id="2030880"/>
    <lineage>
        <taxon>Bacteria</taxon>
        <taxon>Pseudomonadati</taxon>
        <taxon>Pseudomonadota</taxon>
        <taxon>Gammaproteobacteria</taxon>
        <taxon>SAR86 cluster</taxon>
    </lineage>
</organism>
<evidence type="ECO:0000313" key="2">
    <source>
        <dbReference type="EMBL" id="MBL6811289.1"/>
    </source>
</evidence>
<dbReference type="Pfam" id="PF02686">
    <property type="entry name" value="GatC"/>
    <property type="match status" value="1"/>
</dbReference>
<dbReference type="Proteomes" id="UP000744438">
    <property type="component" value="Unassembled WGS sequence"/>
</dbReference>
<dbReference type="HAMAP" id="MF_00122">
    <property type="entry name" value="GatC"/>
    <property type="match status" value="1"/>
</dbReference>
<dbReference type="GO" id="GO:0050567">
    <property type="term" value="F:glutaminyl-tRNA synthase (glutamine-hydrolyzing) activity"/>
    <property type="evidence" value="ECO:0007669"/>
    <property type="project" value="UniProtKB-UniRule"/>
</dbReference>
<keyword evidence="1" id="KW-0547">Nucleotide-binding</keyword>
<comment type="catalytic activity">
    <reaction evidence="1">
        <text>L-aspartyl-tRNA(Asn) + L-glutamine + ATP + H2O = L-asparaginyl-tRNA(Asn) + L-glutamate + ADP + phosphate + 2 H(+)</text>
        <dbReference type="Rhea" id="RHEA:14513"/>
        <dbReference type="Rhea" id="RHEA-COMP:9674"/>
        <dbReference type="Rhea" id="RHEA-COMP:9677"/>
        <dbReference type="ChEBI" id="CHEBI:15377"/>
        <dbReference type="ChEBI" id="CHEBI:15378"/>
        <dbReference type="ChEBI" id="CHEBI:29985"/>
        <dbReference type="ChEBI" id="CHEBI:30616"/>
        <dbReference type="ChEBI" id="CHEBI:43474"/>
        <dbReference type="ChEBI" id="CHEBI:58359"/>
        <dbReference type="ChEBI" id="CHEBI:78515"/>
        <dbReference type="ChEBI" id="CHEBI:78516"/>
        <dbReference type="ChEBI" id="CHEBI:456216"/>
    </reaction>
</comment>
<dbReference type="GO" id="GO:0005524">
    <property type="term" value="F:ATP binding"/>
    <property type="evidence" value="ECO:0007669"/>
    <property type="project" value="UniProtKB-KW"/>
</dbReference>
<dbReference type="InterPro" id="IPR003837">
    <property type="entry name" value="GatC"/>
</dbReference>
<evidence type="ECO:0000313" key="3">
    <source>
        <dbReference type="Proteomes" id="UP000744438"/>
    </source>
</evidence>
<gene>
    <name evidence="1 2" type="primary">gatC</name>
    <name evidence="2" type="ORF">ISQ63_00210</name>
</gene>
<comment type="similarity">
    <text evidence="1">Belongs to the GatC family.</text>
</comment>
<dbReference type="SUPFAM" id="SSF141000">
    <property type="entry name" value="Glu-tRNAGln amidotransferase C subunit"/>
    <property type="match status" value="1"/>
</dbReference>
<dbReference type="EMBL" id="JADHQC010000001">
    <property type="protein sequence ID" value="MBL6811289.1"/>
    <property type="molecule type" value="Genomic_DNA"/>
</dbReference>
<keyword evidence="1" id="KW-0648">Protein biosynthesis</keyword>
<accession>A0A937HYZ7</accession>
<dbReference type="AlphaFoldDB" id="A0A937HYZ7"/>